<dbReference type="EC" id="2.7.1.217" evidence="10"/>
<dbReference type="Pfam" id="PF17042">
    <property type="entry name" value="NBD_C"/>
    <property type="match status" value="1"/>
</dbReference>
<reference evidence="15 16" key="1">
    <citation type="journal article" date="2010" name="Stand. Genomic Sci.">
        <title>Complete genome sequence of Spirochaeta smaragdinae type strain (SEBR 4228).</title>
        <authorList>
            <person name="Mavromatis K."/>
            <person name="Yasawong M."/>
            <person name="Chertkov O."/>
            <person name="Lapidus A."/>
            <person name="Lucas S."/>
            <person name="Nolan M."/>
            <person name="Del Rio T.G."/>
            <person name="Tice H."/>
            <person name="Cheng J.F."/>
            <person name="Pitluck S."/>
            <person name="Liolios K."/>
            <person name="Ivanova N."/>
            <person name="Tapia R."/>
            <person name="Han C."/>
            <person name="Bruce D."/>
            <person name="Goodwin L."/>
            <person name="Pati A."/>
            <person name="Chen A."/>
            <person name="Palaniappan K."/>
            <person name="Land M."/>
            <person name="Hauser L."/>
            <person name="Chang Y.J."/>
            <person name="Jeffries C.D."/>
            <person name="Detter J.C."/>
            <person name="Rohde M."/>
            <person name="Brambilla E."/>
            <person name="Spring S."/>
            <person name="Goker M."/>
            <person name="Sikorski J."/>
            <person name="Woyke T."/>
            <person name="Bristow J."/>
            <person name="Eisen J.A."/>
            <person name="Markowitz V."/>
            <person name="Hugenholtz P."/>
            <person name="Klenk H.P."/>
            <person name="Kyrpides N.C."/>
        </authorList>
    </citation>
    <scope>NUCLEOTIDE SEQUENCE [LARGE SCALE GENOMIC DNA]</scope>
    <source>
        <strain evidence="16">DSM 11293 / JCM 15392 / SEBR 4228</strain>
    </source>
</reference>
<feature type="domain" description="Four-carbon acid sugar kinase nucleotide binding" evidence="14">
    <location>
        <begin position="255"/>
        <end position="416"/>
    </location>
</feature>
<evidence type="ECO:0000313" key="15">
    <source>
        <dbReference type="EMBL" id="ADK80788.1"/>
    </source>
</evidence>
<sequence length="425" mass="46288">MELGIIADDFTGAVDAAGFVKKNGMQTYLFNGVPALSDISDPRIDAVVMCLKIRSCPADRAVKQALQAVKQLERAGCTTYYYKYCSTFDSSEKGNIGQVTDAIMDYLHVDTTVVCPALPVNGRTVYKGYVFVGNQLIEDSPMRFHPITPMTKSYLPELMYGQFQSQNITHIYAEEIDKGPGLISNRINQARAQRTRYIIPDTLNDSHLRVLAESFSSMKFLTGGSGLVGEIAAAKGSPNKASSQESLAFERGSAVIISGSCSEATNEQVAYYKGLGGFCLNVSVEECVKNFDSYCVSTTQLIIAHQSDALAPMIYATKTVEERVLLDVRFPDISISKLIERFFAQLTKVLLENGTETFIVAGGESAGTVVTASCLESFRVGTEISPGVSWIVHTKQDGSRINFALKSGNFGTRDFFQIAQTGVTL</sequence>
<dbReference type="InterPro" id="IPR010737">
    <property type="entry name" value="4-carb_acid_sugar_kinase_N"/>
</dbReference>
<dbReference type="Gene3D" id="3.40.50.10840">
    <property type="entry name" value="Putative sugar-binding, N-terminal domain"/>
    <property type="match status" value="1"/>
</dbReference>
<evidence type="ECO:0000256" key="6">
    <source>
        <dbReference type="ARBA" id="ARBA00023277"/>
    </source>
</evidence>
<organism evidence="15 16">
    <name type="scientific">Sediminispirochaeta smaragdinae (strain DSM 11293 / JCM 15392 / SEBR 4228)</name>
    <name type="common">Spirochaeta smaragdinae</name>
    <dbReference type="NCBI Taxonomy" id="573413"/>
    <lineage>
        <taxon>Bacteria</taxon>
        <taxon>Pseudomonadati</taxon>
        <taxon>Spirochaetota</taxon>
        <taxon>Spirochaetia</taxon>
        <taxon>Spirochaetales</taxon>
        <taxon>Spirochaetaceae</taxon>
        <taxon>Sediminispirochaeta</taxon>
    </lineage>
</organism>
<dbReference type="SUPFAM" id="SSF142764">
    <property type="entry name" value="YgbK-like"/>
    <property type="match status" value="1"/>
</dbReference>
<dbReference type="GO" id="GO:0005524">
    <property type="term" value="F:ATP binding"/>
    <property type="evidence" value="ECO:0007669"/>
    <property type="project" value="UniProtKB-KW"/>
</dbReference>
<comment type="function">
    <text evidence="9">Catalyzes the ATP-dependent phosphorylation of 3-oxo-tetronate to 3-oxo-tetronate 4-phosphate.</text>
</comment>
<dbReference type="AlphaFoldDB" id="E1R623"/>
<evidence type="ECO:0000256" key="1">
    <source>
        <dbReference type="ARBA" id="ARBA00005715"/>
    </source>
</evidence>
<evidence type="ECO:0000256" key="8">
    <source>
        <dbReference type="ARBA" id="ARBA00036346"/>
    </source>
</evidence>
<protein>
    <recommendedName>
        <fullName evidence="11">3-oxo-tetronate kinase</fullName>
        <ecNumber evidence="10">2.7.1.217</ecNumber>
    </recommendedName>
    <alternativeName>
        <fullName evidence="12">3-dehydrotetronate 4-kinase</fullName>
    </alternativeName>
</protein>
<comment type="catalytic activity">
    <reaction evidence="8">
        <text>3-dehydro-D-erythronate + ATP = 3-dehydro-4-O-phospho-D-erythronate + ADP + H(+)</text>
        <dbReference type="Rhea" id="RHEA:52556"/>
        <dbReference type="ChEBI" id="CHEBI:15378"/>
        <dbReference type="ChEBI" id="CHEBI:30616"/>
        <dbReference type="ChEBI" id="CHEBI:57958"/>
        <dbReference type="ChEBI" id="CHEBI:136593"/>
        <dbReference type="ChEBI" id="CHEBI:456216"/>
        <dbReference type="EC" id="2.7.1.217"/>
    </reaction>
</comment>
<evidence type="ECO:0000256" key="2">
    <source>
        <dbReference type="ARBA" id="ARBA00022679"/>
    </source>
</evidence>
<dbReference type="InterPro" id="IPR050007">
    <property type="entry name" value="OtnK"/>
</dbReference>
<evidence type="ECO:0000259" key="14">
    <source>
        <dbReference type="Pfam" id="PF17042"/>
    </source>
</evidence>
<keyword evidence="6" id="KW-0119">Carbohydrate metabolism</keyword>
<dbReference type="NCBIfam" id="NF043035">
    <property type="entry name" value="OxoTetrKin"/>
    <property type="match status" value="1"/>
</dbReference>
<dbReference type="eggNOG" id="COG3395">
    <property type="taxonomic scope" value="Bacteria"/>
</dbReference>
<evidence type="ECO:0000256" key="12">
    <source>
        <dbReference type="ARBA" id="ARBA00041377"/>
    </source>
</evidence>
<dbReference type="HOGENOM" id="CLU_029424_1_0_12"/>
<evidence type="ECO:0000259" key="13">
    <source>
        <dbReference type="Pfam" id="PF07005"/>
    </source>
</evidence>
<dbReference type="Gene3D" id="3.40.980.20">
    <property type="entry name" value="Four-carbon acid sugar kinase, nucleotide binding domain"/>
    <property type="match status" value="1"/>
</dbReference>
<dbReference type="STRING" id="573413.Spirs_1661"/>
<evidence type="ECO:0000256" key="5">
    <source>
        <dbReference type="ARBA" id="ARBA00022840"/>
    </source>
</evidence>
<evidence type="ECO:0000256" key="3">
    <source>
        <dbReference type="ARBA" id="ARBA00022741"/>
    </source>
</evidence>
<keyword evidence="3" id="KW-0547">Nucleotide-binding</keyword>
<evidence type="ECO:0000256" key="4">
    <source>
        <dbReference type="ARBA" id="ARBA00022777"/>
    </source>
</evidence>
<dbReference type="RefSeq" id="WP_013254252.1">
    <property type="nucleotide sequence ID" value="NC_014364.1"/>
</dbReference>
<keyword evidence="4" id="KW-0418">Kinase</keyword>
<gene>
    <name evidence="15" type="ordered locus">Spirs_1661</name>
</gene>
<dbReference type="EMBL" id="CP002116">
    <property type="protein sequence ID" value="ADK80788.1"/>
    <property type="molecule type" value="Genomic_DNA"/>
</dbReference>
<evidence type="ECO:0000256" key="10">
    <source>
        <dbReference type="ARBA" id="ARBA00039095"/>
    </source>
</evidence>
<evidence type="ECO:0000313" key="16">
    <source>
        <dbReference type="Proteomes" id="UP000002318"/>
    </source>
</evidence>
<name>E1R623_SEDSS</name>
<evidence type="ECO:0000256" key="7">
    <source>
        <dbReference type="ARBA" id="ARBA00035898"/>
    </source>
</evidence>
<comment type="similarity">
    <text evidence="1">Belongs to the four-carbon acid sugar kinase family.</text>
</comment>
<evidence type="ECO:0000256" key="9">
    <source>
        <dbReference type="ARBA" id="ARBA00037335"/>
    </source>
</evidence>
<comment type="catalytic activity">
    <reaction evidence="7">
        <text>3-dehydro-L-erythronate + ATP = 3-dehydro-4-O-phospho-L-erythronate + ADP + H(+)</text>
        <dbReference type="Rhea" id="RHEA:52552"/>
        <dbReference type="ChEBI" id="CHEBI:15378"/>
        <dbReference type="ChEBI" id="CHEBI:30616"/>
        <dbReference type="ChEBI" id="CHEBI:136592"/>
        <dbReference type="ChEBI" id="CHEBI:136670"/>
        <dbReference type="ChEBI" id="CHEBI:456216"/>
        <dbReference type="EC" id="2.7.1.217"/>
    </reaction>
</comment>
<keyword evidence="2" id="KW-0808">Transferase</keyword>
<dbReference type="Proteomes" id="UP000002318">
    <property type="component" value="Chromosome"/>
</dbReference>
<keyword evidence="16" id="KW-1185">Reference proteome</keyword>
<accession>E1R623</accession>
<keyword evidence="5" id="KW-0067">ATP-binding</keyword>
<dbReference type="InterPro" id="IPR031475">
    <property type="entry name" value="NBD_C"/>
</dbReference>
<dbReference type="InterPro" id="IPR042213">
    <property type="entry name" value="NBD_C_sf"/>
</dbReference>
<feature type="domain" description="Four-carbon acid sugar kinase N-terminal" evidence="13">
    <location>
        <begin position="3"/>
        <end position="229"/>
    </location>
</feature>
<proteinExistence type="inferred from homology"/>
<dbReference type="InterPro" id="IPR037051">
    <property type="entry name" value="4-carb_acid_sugar_kinase_N_sf"/>
</dbReference>
<dbReference type="OrthoDB" id="9778478at2"/>
<evidence type="ECO:0000256" key="11">
    <source>
        <dbReference type="ARBA" id="ARBA00039461"/>
    </source>
</evidence>
<dbReference type="Pfam" id="PF07005">
    <property type="entry name" value="SBD_N"/>
    <property type="match status" value="1"/>
</dbReference>
<dbReference type="GO" id="GO:0016301">
    <property type="term" value="F:kinase activity"/>
    <property type="evidence" value="ECO:0007669"/>
    <property type="project" value="UniProtKB-KW"/>
</dbReference>
<dbReference type="KEGG" id="ssm:Spirs_1661"/>